<dbReference type="AlphaFoldDB" id="A0A137P4R4"/>
<accession>A0A137P4R4</accession>
<organism evidence="1 2">
    <name type="scientific">Conidiobolus coronatus (strain ATCC 28846 / CBS 209.66 / NRRL 28638)</name>
    <name type="common">Delacroixia coronata</name>
    <dbReference type="NCBI Taxonomy" id="796925"/>
    <lineage>
        <taxon>Eukaryota</taxon>
        <taxon>Fungi</taxon>
        <taxon>Fungi incertae sedis</taxon>
        <taxon>Zoopagomycota</taxon>
        <taxon>Entomophthoromycotina</taxon>
        <taxon>Entomophthoromycetes</taxon>
        <taxon>Entomophthorales</taxon>
        <taxon>Ancylistaceae</taxon>
        <taxon>Conidiobolus</taxon>
    </lineage>
</organism>
<evidence type="ECO:0000313" key="1">
    <source>
        <dbReference type="EMBL" id="KXN69939.1"/>
    </source>
</evidence>
<dbReference type="Gene3D" id="2.60.40.640">
    <property type="match status" value="1"/>
</dbReference>
<dbReference type="Proteomes" id="UP000070444">
    <property type="component" value="Unassembled WGS sequence"/>
</dbReference>
<gene>
    <name evidence="1" type="ORF">CONCODRAFT_71098</name>
</gene>
<protein>
    <recommendedName>
        <fullName evidence="3">Arrestin C-terminal-like domain-containing protein</fullName>
    </recommendedName>
</protein>
<proteinExistence type="predicted"/>
<sequence length="350" mass="40208">MLCYKPRYTINLNLDKDTIFFNGSAKESESVKLQGTLEVSAPSNYRYSSTFPINLSFECNLGIKSKDLFYPNHTQTLFKLNWTFNCNFETQNNLKFPFEIKLPGNLPASLNLDDLKVSYKFRAYEECPLLQYTVMTKDISVFRLSRIPRPEYVFTHANTPADLTKAKGKIGDSCRYTLNYPMMWYDMDKEMPIKLRLTLNSDQRVHSVIYSIRQTAKLEMDQVDDLGLKSKYQYQLNTQDAYLIPSNLNEISSQLEGALRNSADSNSLISFELKSNISPYSKAQKKFANFSSNNDEVKIFHYLLVQVAITEGANSEELVSEVIRVPITILPRPKFDLSLSPPAYEEVVSR</sequence>
<keyword evidence="2" id="KW-1185">Reference proteome</keyword>
<evidence type="ECO:0008006" key="3">
    <source>
        <dbReference type="Google" id="ProtNLM"/>
    </source>
</evidence>
<dbReference type="InterPro" id="IPR014752">
    <property type="entry name" value="Arrestin-like_C"/>
</dbReference>
<dbReference type="OrthoDB" id="2333384at2759"/>
<evidence type="ECO:0000313" key="2">
    <source>
        <dbReference type="Proteomes" id="UP000070444"/>
    </source>
</evidence>
<dbReference type="EMBL" id="KQ964518">
    <property type="protein sequence ID" value="KXN69939.1"/>
    <property type="molecule type" value="Genomic_DNA"/>
</dbReference>
<name>A0A137P4R4_CONC2</name>
<reference evidence="1 2" key="1">
    <citation type="journal article" date="2015" name="Genome Biol. Evol.">
        <title>Phylogenomic analyses indicate that early fungi evolved digesting cell walls of algal ancestors of land plants.</title>
        <authorList>
            <person name="Chang Y."/>
            <person name="Wang S."/>
            <person name="Sekimoto S."/>
            <person name="Aerts A.L."/>
            <person name="Choi C."/>
            <person name="Clum A."/>
            <person name="LaButti K.M."/>
            <person name="Lindquist E.A."/>
            <person name="Yee Ngan C."/>
            <person name="Ohm R.A."/>
            <person name="Salamov A.A."/>
            <person name="Grigoriev I.V."/>
            <person name="Spatafora J.W."/>
            <person name="Berbee M.L."/>
        </authorList>
    </citation>
    <scope>NUCLEOTIDE SEQUENCE [LARGE SCALE GENOMIC DNA]</scope>
    <source>
        <strain evidence="1 2">NRRL 28638</strain>
    </source>
</reference>